<dbReference type="AlphaFoldDB" id="A0AA97AH78"/>
<name>A0AA97AH78_9CYAN</name>
<dbReference type="RefSeq" id="WP_316433940.1">
    <property type="nucleotide sequence ID" value="NZ_CP053586.1"/>
</dbReference>
<feature type="signal peptide" evidence="2">
    <location>
        <begin position="1"/>
        <end position="24"/>
    </location>
</feature>
<organism evidence="3">
    <name type="scientific">Leptolyngbya sp. NK1-12</name>
    <dbReference type="NCBI Taxonomy" id="2547451"/>
    <lineage>
        <taxon>Bacteria</taxon>
        <taxon>Bacillati</taxon>
        <taxon>Cyanobacteriota</taxon>
        <taxon>Cyanophyceae</taxon>
        <taxon>Leptolyngbyales</taxon>
        <taxon>Leptolyngbyaceae</taxon>
        <taxon>Leptolyngbya group</taxon>
        <taxon>Leptolyngbya</taxon>
    </lineage>
</organism>
<accession>A0AA97AH78</accession>
<reference evidence="3" key="1">
    <citation type="submission" date="2020-05" db="EMBL/GenBank/DDBJ databases">
        <authorList>
            <person name="Zhu T."/>
            <person name="Keshari N."/>
            <person name="Lu X."/>
        </authorList>
    </citation>
    <scope>NUCLEOTIDE SEQUENCE</scope>
    <source>
        <strain evidence="3">NK1-12</strain>
    </source>
</reference>
<feature type="region of interest" description="Disordered" evidence="1">
    <location>
        <begin position="59"/>
        <end position="81"/>
    </location>
</feature>
<feature type="chain" id="PRO_5041722105" evidence="2">
    <location>
        <begin position="25"/>
        <end position="81"/>
    </location>
</feature>
<dbReference type="EMBL" id="CP053586">
    <property type="protein sequence ID" value="WNZ22486.1"/>
    <property type="molecule type" value="Genomic_DNA"/>
</dbReference>
<gene>
    <name evidence="3" type="ORF">HJG54_06160</name>
</gene>
<evidence type="ECO:0000256" key="2">
    <source>
        <dbReference type="SAM" id="SignalP"/>
    </source>
</evidence>
<proteinExistence type="predicted"/>
<keyword evidence="2" id="KW-0732">Signal</keyword>
<sequence length="81" mass="9441">MQRSIFAALSTIALMNLYSLPVSALNGRFEASREQVMNKAEQRFDKSRQETIEKLNSRFEKSREQVMKSSTKDLRNRASRQ</sequence>
<protein>
    <submittedName>
        <fullName evidence="3">Uncharacterized protein</fullName>
    </submittedName>
</protein>
<evidence type="ECO:0000256" key="1">
    <source>
        <dbReference type="SAM" id="MobiDB-lite"/>
    </source>
</evidence>
<evidence type="ECO:0000313" key="3">
    <source>
        <dbReference type="EMBL" id="WNZ22486.1"/>
    </source>
</evidence>